<feature type="transmembrane region" description="Helical" evidence="9">
    <location>
        <begin position="38"/>
        <end position="56"/>
    </location>
</feature>
<dbReference type="InterPro" id="IPR001851">
    <property type="entry name" value="ABC_transp_permease"/>
</dbReference>
<dbReference type="GO" id="GO:0005886">
    <property type="term" value="C:plasma membrane"/>
    <property type="evidence" value="ECO:0007669"/>
    <property type="project" value="UniProtKB-SubCell"/>
</dbReference>
<keyword evidence="5" id="KW-0029">Amino-acid transport</keyword>
<evidence type="ECO:0000313" key="10">
    <source>
        <dbReference type="EMBL" id="CUS04361.2"/>
    </source>
</evidence>
<proteinExistence type="inferred from homology"/>
<dbReference type="KEGG" id="pbf:CFX0092_A2483"/>
<dbReference type="CDD" id="cd06582">
    <property type="entry name" value="TM_PBP1_LivH_like"/>
    <property type="match status" value="1"/>
</dbReference>
<keyword evidence="4 9" id="KW-0812">Transmembrane</keyword>
<keyword evidence="6 9" id="KW-1133">Transmembrane helix</keyword>
<dbReference type="RefSeq" id="WP_095043699.1">
    <property type="nucleotide sequence ID" value="NZ_LN890655.1"/>
</dbReference>
<evidence type="ECO:0000256" key="9">
    <source>
        <dbReference type="SAM" id="Phobius"/>
    </source>
</evidence>
<dbReference type="GO" id="GO:0006865">
    <property type="term" value="P:amino acid transport"/>
    <property type="evidence" value="ECO:0007669"/>
    <property type="project" value="UniProtKB-KW"/>
</dbReference>
<dbReference type="InterPro" id="IPR052157">
    <property type="entry name" value="BCAA_transport_permease"/>
</dbReference>
<evidence type="ECO:0000256" key="1">
    <source>
        <dbReference type="ARBA" id="ARBA00004651"/>
    </source>
</evidence>
<gene>
    <name evidence="10" type="ORF">CFX0092_A2483</name>
</gene>
<feature type="transmembrane region" description="Helical" evidence="9">
    <location>
        <begin position="12"/>
        <end position="31"/>
    </location>
</feature>
<evidence type="ECO:0000256" key="8">
    <source>
        <dbReference type="ARBA" id="ARBA00037998"/>
    </source>
</evidence>
<evidence type="ECO:0000256" key="3">
    <source>
        <dbReference type="ARBA" id="ARBA00022475"/>
    </source>
</evidence>
<feature type="transmembrane region" description="Helical" evidence="9">
    <location>
        <begin position="68"/>
        <end position="88"/>
    </location>
</feature>
<comment type="subcellular location">
    <subcellularLocation>
        <location evidence="1">Cell membrane</location>
        <topology evidence="1">Multi-pass membrane protein</topology>
    </subcellularLocation>
</comment>
<reference evidence="10" key="1">
    <citation type="submission" date="2016-01" db="EMBL/GenBank/DDBJ databases">
        <authorList>
            <person name="Mcilroy J.S."/>
            <person name="Karst M S."/>
            <person name="Albertsen M."/>
        </authorList>
    </citation>
    <scope>NUCLEOTIDE SEQUENCE</scope>
    <source>
        <strain evidence="10">Cfx-K</strain>
    </source>
</reference>
<feature type="transmembrane region" description="Helical" evidence="9">
    <location>
        <begin position="100"/>
        <end position="125"/>
    </location>
</feature>
<accession>A0A160T2M2</accession>
<evidence type="ECO:0000313" key="11">
    <source>
        <dbReference type="Proteomes" id="UP000215027"/>
    </source>
</evidence>
<evidence type="ECO:0000256" key="4">
    <source>
        <dbReference type="ARBA" id="ARBA00022692"/>
    </source>
</evidence>
<dbReference type="Proteomes" id="UP000215027">
    <property type="component" value="Chromosome I"/>
</dbReference>
<dbReference type="PANTHER" id="PTHR11795:SF451">
    <property type="entry name" value="ABC TRANSPORTER PERMEASE PROTEIN"/>
    <property type="match status" value="1"/>
</dbReference>
<organism evidence="10 11">
    <name type="scientific">Candidatus Promineifilum breve</name>
    <dbReference type="NCBI Taxonomy" id="1806508"/>
    <lineage>
        <taxon>Bacteria</taxon>
        <taxon>Bacillati</taxon>
        <taxon>Chloroflexota</taxon>
        <taxon>Ardenticatenia</taxon>
        <taxon>Candidatus Promineifilales</taxon>
        <taxon>Candidatus Promineifilaceae</taxon>
        <taxon>Candidatus Promineifilum</taxon>
    </lineage>
</organism>
<dbReference type="GO" id="GO:0022857">
    <property type="term" value="F:transmembrane transporter activity"/>
    <property type="evidence" value="ECO:0007669"/>
    <property type="project" value="InterPro"/>
</dbReference>
<feature type="transmembrane region" description="Helical" evidence="9">
    <location>
        <begin position="158"/>
        <end position="177"/>
    </location>
</feature>
<keyword evidence="2" id="KW-0813">Transport</keyword>
<dbReference type="PANTHER" id="PTHR11795">
    <property type="entry name" value="BRANCHED-CHAIN AMINO ACID TRANSPORT SYSTEM PERMEASE PROTEIN LIVH"/>
    <property type="match status" value="1"/>
</dbReference>
<dbReference type="Pfam" id="PF02653">
    <property type="entry name" value="BPD_transp_2"/>
    <property type="match status" value="1"/>
</dbReference>
<feature type="transmembrane region" description="Helical" evidence="9">
    <location>
        <begin position="206"/>
        <end position="227"/>
    </location>
</feature>
<evidence type="ECO:0000256" key="2">
    <source>
        <dbReference type="ARBA" id="ARBA00022448"/>
    </source>
</evidence>
<dbReference type="AlphaFoldDB" id="A0A160T2M2"/>
<comment type="similarity">
    <text evidence="8">Belongs to the binding-protein-dependent transport system permease family. LivHM subfamily.</text>
</comment>
<keyword evidence="7 9" id="KW-0472">Membrane</keyword>
<sequence length="311" mass="32788">MNWQLVPQQFVTGLLNGGIIAIIALGIVLIYRSSEVFNFSHGQLVMLGAFLTWWFAGGEETGGEFFNLPLWGAIPLAILVMAGLGLLIERLALRPMTGQPLLAIVLMTLGLAQFLEGSAAIVFGIQPKNNFPAPFSPSDVITIPFPGAFNDAIIVKQALLATAIVAILAGVIFMLFFQYTRTGLAMRATSEDHELARSVGINVPRVFGLSWGIAGVIATVGGVLLATLTGVNLSLATVALVAFPAILLGGLESFPGAIVGGLLVGLAQALVQASSVQTVRSTSEIAPYILLLVVLVIRPEGLFGEKRIDRV</sequence>
<dbReference type="OrthoDB" id="9807115at2"/>
<name>A0A160T2M2_9CHLR</name>
<keyword evidence="11" id="KW-1185">Reference proteome</keyword>
<evidence type="ECO:0000256" key="6">
    <source>
        <dbReference type="ARBA" id="ARBA00022989"/>
    </source>
</evidence>
<keyword evidence="3" id="KW-1003">Cell membrane</keyword>
<evidence type="ECO:0000256" key="7">
    <source>
        <dbReference type="ARBA" id="ARBA00023136"/>
    </source>
</evidence>
<protein>
    <submittedName>
        <fullName evidence="10">ABC transporter permease protein</fullName>
    </submittedName>
</protein>
<dbReference type="EMBL" id="LN890655">
    <property type="protein sequence ID" value="CUS04361.2"/>
    <property type="molecule type" value="Genomic_DNA"/>
</dbReference>
<evidence type="ECO:0000256" key="5">
    <source>
        <dbReference type="ARBA" id="ARBA00022970"/>
    </source>
</evidence>